<organism evidence="2 3">
    <name type="scientific">Streptomyces stelliscabiei</name>
    <dbReference type="NCBI Taxonomy" id="146820"/>
    <lineage>
        <taxon>Bacteria</taxon>
        <taxon>Bacillati</taxon>
        <taxon>Actinomycetota</taxon>
        <taxon>Actinomycetes</taxon>
        <taxon>Kitasatosporales</taxon>
        <taxon>Streptomycetaceae</taxon>
        <taxon>Streptomyces</taxon>
    </lineage>
</organism>
<comment type="caution">
    <text evidence="2">The sequence shown here is derived from an EMBL/GenBank/DDBJ whole genome shotgun (WGS) entry which is preliminary data.</text>
</comment>
<proteinExistence type="predicted"/>
<dbReference type="InterPro" id="IPR036366">
    <property type="entry name" value="PGBDSf"/>
</dbReference>
<reference evidence="2 3" key="1">
    <citation type="submission" date="2020-10" db="EMBL/GenBank/DDBJ databases">
        <title>Sequencing the genomes of 1000 actinobacteria strains.</title>
        <authorList>
            <person name="Klenk H.-P."/>
        </authorList>
    </citation>
    <scope>NUCLEOTIDE SEQUENCE [LARGE SCALE GENOMIC DNA]</scope>
    <source>
        <strain evidence="2 3">DSM 41803</strain>
    </source>
</reference>
<name>A0A8I0TVC8_9ACTN</name>
<dbReference type="EMBL" id="JADBGF010000001">
    <property type="protein sequence ID" value="MBE1599258.1"/>
    <property type="molecule type" value="Genomic_DNA"/>
</dbReference>
<dbReference type="RefSeq" id="WP_233443305.1">
    <property type="nucleotide sequence ID" value="NZ_JADBGF010000001.1"/>
</dbReference>
<dbReference type="AlphaFoldDB" id="A0A8I0TVC8"/>
<keyword evidence="2" id="KW-0378">Hydrolase</keyword>
<dbReference type="Proteomes" id="UP000629287">
    <property type="component" value="Unassembled WGS sequence"/>
</dbReference>
<feature type="domain" description="Peptidoglycan binding-like" evidence="1">
    <location>
        <begin position="45"/>
        <end position="100"/>
    </location>
</feature>
<dbReference type="InterPro" id="IPR002477">
    <property type="entry name" value="Peptidoglycan-bd-like"/>
</dbReference>
<dbReference type="Pfam" id="PF01471">
    <property type="entry name" value="PG_binding_1"/>
    <property type="match status" value="1"/>
</dbReference>
<gene>
    <name evidence="2" type="ORF">H4687_005387</name>
</gene>
<sequence length="102" mass="10631">MTGLALGPSAAPALADTPARALYAEPAACPWGASSHPTGFRIGASGTGVAHLQCLLIRLGYTVADHGVYDARTHQAVREFCRAEGIGYDGVLGPVFWTALHR</sequence>
<dbReference type="SUPFAM" id="SSF47090">
    <property type="entry name" value="PGBD-like"/>
    <property type="match status" value="1"/>
</dbReference>
<protein>
    <submittedName>
        <fullName evidence="2">Peptidoglycan hydrolase-like protein with peptidoglycan-binding domain</fullName>
    </submittedName>
</protein>
<accession>A0A8I0TVC8</accession>
<evidence type="ECO:0000313" key="3">
    <source>
        <dbReference type="Proteomes" id="UP000629287"/>
    </source>
</evidence>
<evidence type="ECO:0000313" key="2">
    <source>
        <dbReference type="EMBL" id="MBE1599258.1"/>
    </source>
</evidence>
<dbReference type="GeneID" id="86829947"/>
<keyword evidence="3" id="KW-1185">Reference proteome</keyword>
<dbReference type="InterPro" id="IPR036365">
    <property type="entry name" value="PGBD-like_sf"/>
</dbReference>
<dbReference type="GO" id="GO:0016787">
    <property type="term" value="F:hydrolase activity"/>
    <property type="evidence" value="ECO:0007669"/>
    <property type="project" value="UniProtKB-KW"/>
</dbReference>
<dbReference type="Gene3D" id="1.10.101.10">
    <property type="entry name" value="PGBD-like superfamily/PGBD"/>
    <property type="match status" value="1"/>
</dbReference>
<evidence type="ECO:0000259" key="1">
    <source>
        <dbReference type="Pfam" id="PF01471"/>
    </source>
</evidence>